<gene>
    <name evidence="2" type="ORF">G3I29_17700</name>
</gene>
<reference evidence="2 3" key="1">
    <citation type="submission" date="2020-01" db="EMBL/GenBank/DDBJ databases">
        <title>Insect and environment-associated Actinomycetes.</title>
        <authorList>
            <person name="Currrie C."/>
            <person name="Chevrette M."/>
            <person name="Carlson C."/>
            <person name="Stubbendieck R."/>
            <person name="Wendt-Pienkowski E."/>
        </authorList>
    </citation>
    <scope>NUCLEOTIDE SEQUENCE [LARGE SCALE GENOMIC DNA]</scope>
    <source>
        <strain evidence="2 3">SID11342</strain>
    </source>
</reference>
<dbReference type="SUPFAM" id="SSF102588">
    <property type="entry name" value="LmbE-like"/>
    <property type="match status" value="1"/>
</dbReference>
<dbReference type="EMBL" id="JAAGLQ010000363">
    <property type="protein sequence ID" value="NEA17314.1"/>
    <property type="molecule type" value="Genomic_DNA"/>
</dbReference>
<proteinExistence type="predicted"/>
<protein>
    <submittedName>
        <fullName evidence="2">Uncharacterized protein</fullName>
    </submittedName>
</protein>
<accession>A0A6N9U0J2</accession>
<dbReference type="AlphaFoldDB" id="A0A6N9U0J2"/>
<organism evidence="2 3">
    <name type="scientific">Streptomyces halstedii</name>
    <dbReference type="NCBI Taxonomy" id="1944"/>
    <lineage>
        <taxon>Bacteria</taxon>
        <taxon>Bacillati</taxon>
        <taxon>Actinomycetota</taxon>
        <taxon>Actinomycetes</taxon>
        <taxon>Kitasatosporales</taxon>
        <taxon>Streptomycetaceae</taxon>
        <taxon>Streptomyces</taxon>
    </lineage>
</organism>
<feature type="compositionally biased region" description="Polar residues" evidence="1">
    <location>
        <begin position="107"/>
        <end position="119"/>
    </location>
</feature>
<dbReference type="Proteomes" id="UP000471293">
    <property type="component" value="Unassembled WGS sequence"/>
</dbReference>
<evidence type="ECO:0000313" key="2">
    <source>
        <dbReference type="EMBL" id="NEA17314.1"/>
    </source>
</evidence>
<dbReference type="Gene3D" id="3.40.50.10320">
    <property type="entry name" value="LmbE-like"/>
    <property type="match status" value="1"/>
</dbReference>
<feature type="region of interest" description="Disordered" evidence="1">
    <location>
        <begin position="97"/>
        <end position="137"/>
    </location>
</feature>
<evidence type="ECO:0000256" key="1">
    <source>
        <dbReference type="SAM" id="MobiDB-lite"/>
    </source>
</evidence>
<dbReference type="InterPro" id="IPR024078">
    <property type="entry name" value="LmbE-like_dom_sf"/>
</dbReference>
<evidence type="ECO:0000313" key="3">
    <source>
        <dbReference type="Proteomes" id="UP000471293"/>
    </source>
</evidence>
<comment type="caution">
    <text evidence="2">The sequence shown here is derived from an EMBL/GenBank/DDBJ whole genome shotgun (WGS) entry which is preliminary data.</text>
</comment>
<sequence length="137" mass="14446">MPAPPRCAGGHRAPELADALAVLGVGAPRLLGYADARNHASAPDCTVRFVDAPLDEAVGRLVAHIREVRPDLVIGHDADHPRAHQITLLAVEASGLPHLTRRRPETTLGSPACTTSAHGSKTGLRRSRRPVTDIEAG</sequence>
<name>A0A6N9U0J2_STRHA</name>